<sequence length="96" mass="10738">MASITSLRPCGLFILCGAAALARAARQIAAHEASFYEDQIMKAAAAGNPAVQFDNDWFMKHCDLSEFQEDQVFHRPEFRYSTNPTLDAARWKLGTK</sequence>
<dbReference type="AlphaFoldDB" id="A0A812Y8D7"/>
<feature type="chain" id="PRO_5032656132" evidence="1">
    <location>
        <begin position="25"/>
        <end position="96"/>
    </location>
</feature>
<name>A0A812Y8D7_9DINO</name>
<reference evidence="2" key="1">
    <citation type="submission" date="2021-02" db="EMBL/GenBank/DDBJ databases">
        <authorList>
            <person name="Dougan E. K."/>
            <person name="Rhodes N."/>
            <person name="Thang M."/>
            <person name="Chan C."/>
        </authorList>
    </citation>
    <scope>NUCLEOTIDE SEQUENCE</scope>
</reference>
<comment type="caution">
    <text evidence="2">The sequence shown here is derived from an EMBL/GenBank/DDBJ whole genome shotgun (WGS) entry which is preliminary data.</text>
</comment>
<accession>A0A812Y8D7</accession>
<feature type="non-terminal residue" evidence="2">
    <location>
        <position position="1"/>
    </location>
</feature>
<keyword evidence="1" id="KW-0732">Signal</keyword>
<evidence type="ECO:0000256" key="1">
    <source>
        <dbReference type="SAM" id="SignalP"/>
    </source>
</evidence>
<evidence type="ECO:0000313" key="3">
    <source>
        <dbReference type="Proteomes" id="UP000601435"/>
    </source>
</evidence>
<evidence type="ECO:0000313" key="2">
    <source>
        <dbReference type="EMBL" id="CAE7771023.1"/>
    </source>
</evidence>
<protein>
    <submittedName>
        <fullName evidence="2">Uncharacterized protein</fullName>
    </submittedName>
</protein>
<proteinExistence type="predicted"/>
<keyword evidence="3" id="KW-1185">Reference proteome</keyword>
<dbReference type="Proteomes" id="UP000601435">
    <property type="component" value="Unassembled WGS sequence"/>
</dbReference>
<gene>
    <name evidence="2" type="ORF">SNEC2469_LOCUS22522</name>
</gene>
<organism evidence="2 3">
    <name type="scientific">Symbiodinium necroappetens</name>
    <dbReference type="NCBI Taxonomy" id="1628268"/>
    <lineage>
        <taxon>Eukaryota</taxon>
        <taxon>Sar</taxon>
        <taxon>Alveolata</taxon>
        <taxon>Dinophyceae</taxon>
        <taxon>Suessiales</taxon>
        <taxon>Symbiodiniaceae</taxon>
        <taxon>Symbiodinium</taxon>
    </lineage>
</organism>
<dbReference type="OrthoDB" id="10529977at2759"/>
<feature type="signal peptide" evidence="1">
    <location>
        <begin position="1"/>
        <end position="24"/>
    </location>
</feature>
<dbReference type="EMBL" id="CAJNJA010041000">
    <property type="protein sequence ID" value="CAE7771023.1"/>
    <property type="molecule type" value="Genomic_DNA"/>
</dbReference>